<dbReference type="EMBL" id="SEWY01000001">
    <property type="protein sequence ID" value="TBH75270.1"/>
    <property type="molecule type" value="Genomic_DNA"/>
</dbReference>
<dbReference type="CDD" id="cd00093">
    <property type="entry name" value="HTH_XRE"/>
    <property type="match status" value="1"/>
</dbReference>
<evidence type="ECO:0000313" key="2">
    <source>
        <dbReference type="EMBL" id="TBH75270.1"/>
    </source>
</evidence>
<keyword evidence="3" id="KW-1185">Reference proteome</keyword>
<reference evidence="2 3" key="1">
    <citation type="submission" date="2019-02" db="EMBL/GenBank/DDBJ databases">
        <title>Genome of a new Bacteroidetes strain.</title>
        <authorList>
            <person name="Pitt A."/>
        </authorList>
    </citation>
    <scope>NUCLEOTIDE SEQUENCE [LARGE SCALE GENOMIC DNA]</scope>
    <source>
        <strain evidence="2 3">103A-SOEBACH</strain>
    </source>
</reference>
<gene>
    <name evidence="2" type="ORF">EWU20_01465</name>
</gene>
<dbReference type="GO" id="GO:0003677">
    <property type="term" value="F:DNA binding"/>
    <property type="evidence" value="ECO:0007669"/>
    <property type="project" value="InterPro"/>
</dbReference>
<dbReference type="AlphaFoldDB" id="A0A4Q9BG70"/>
<dbReference type="Pfam" id="PF01381">
    <property type="entry name" value="HTH_3"/>
    <property type="match status" value="1"/>
</dbReference>
<sequence>MANSGFPLMPKYQRILSGMGENIKLARLRRKLSAEQVAMRAGISRPTLVSIEKGVDSVSMGAYFMVLHVLNLSSDFLLLAKDDVLGRRLQDLGLTVKKRAPQK</sequence>
<dbReference type="RefSeq" id="WP_130922446.1">
    <property type="nucleotide sequence ID" value="NZ_JAANOM010000002.1"/>
</dbReference>
<evidence type="ECO:0000313" key="3">
    <source>
        <dbReference type="Proteomes" id="UP000293583"/>
    </source>
</evidence>
<accession>A0A4Q9BG70</accession>
<comment type="caution">
    <text evidence="2">The sequence shown here is derived from an EMBL/GenBank/DDBJ whole genome shotgun (WGS) entry which is preliminary data.</text>
</comment>
<feature type="domain" description="HTH cro/C1-type" evidence="1">
    <location>
        <begin position="23"/>
        <end position="77"/>
    </location>
</feature>
<organism evidence="2 3">
    <name type="scientific">Aquirufa antheringensis</name>
    <dbReference type="NCBI Taxonomy" id="2516559"/>
    <lineage>
        <taxon>Bacteria</taxon>
        <taxon>Pseudomonadati</taxon>
        <taxon>Bacteroidota</taxon>
        <taxon>Cytophagia</taxon>
        <taxon>Cytophagales</taxon>
        <taxon>Flectobacillaceae</taxon>
        <taxon>Aquirufa</taxon>
    </lineage>
</organism>
<dbReference type="OrthoDB" id="8690238at2"/>
<dbReference type="SMART" id="SM00530">
    <property type="entry name" value="HTH_XRE"/>
    <property type="match status" value="1"/>
</dbReference>
<dbReference type="Gene3D" id="1.10.260.40">
    <property type="entry name" value="lambda repressor-like DNA-binding domains"/>
    <property type="match status" value="1"/>
</dbReference>
<dbReference type="InterPro" id="IPR010982">
    <property type="entry name" value="Lambda_DNA-bd_dom_sf"/>
</dbReference>
<dbReference type="InterPro" id="IPR001387">
    <property type="entry name" value="Cro/C1-type_HTH"/>
</dbReference>
<dbReference type="Proteomes" id="UP000293583">
    <property type="component" value="Unassembled WGS sequence"/>
</dbReference>
<dbReference type="SUPFAM" id="SSF47413">
    <property type="entry name" value="lambda repressor-like DNA-binding domains"/>
    <property type="match status" value="1"/>
</dbReference>
<evidence type="ECO:0000259" key="1">
    <source>
        <dbReference type="PROSITE" id="PS50943"/>
    </source>
</evidence>
<protein>
    <submittedName>
        <fullName evidence="2">XRE family transcriptional regulator</fullName>
    </submittedName>
</protein>
<proteinExistence type="predicted"/>
<dbReference type="PROSITE" id="PS50943">
    <property type="entry name" value="HTH_CROC1"/>
    <property type="match status" value="1"/>
</dbReference>
<name>A0A4Q9BG70_9BACT</name>